<gene>
    <name evidence="1" type="ORF">KL86CLO1_11638</name>
</gene>
<protein>
    <submittedName>
        <fullName evidence="1">Uncharacterized protein</fullName>
    </submittedName>
</protein>
<reference evidence="1" key="1">
    <citation type="submission" date="2016-04" db="EMBL/GenBank/DDBJ databases">
        <authorList>
            <person name="Evans L.H."/>
            <person name="Alamgir A."/>
            <person name="Owens N."/>
            <person name="Weber N.D."/>
            <person name="Virtaneva K."/>
            <person name="Barbian K."/>
            <person name="Babar A."/>
            <person name="Rosenke K."/>
        </authorList>
    </citation>
    <scope>NUCLEOTIDE SEQUENCE</scope>
    <source>
        <strain evidence="1">86</strain>
    </source>
</reference>
<accession>A0A212JSG4</accession>
<dbReference type="EMBL" id="FLUN01000001">
    <property type="protein sequence ID" value="SBW02386.1"/>
    <property type="molecule type" value="Genomic_DNA"/>
</dbReference>
<dbReference type="AlphaFoldDB" id="A0A212JSG4"/>
<proteinExistence type="predicted"/>
<sequence length="411" mass="41423">MALDRFEKDMKIIAALDDEPNDVGGLSAAELKERFDEGGEALKDYINNTLLPALETAGVFVLVPNTRKINGKALSADVVLVASDVGAVPTTRTVNGKVLSTDITLSFADVGAVPTSRNVNGKPLATDIAITTTDIGAVPTSRTINGKGLSANIALTAADVGALAVTGGGTISGDVTMGTLNASKVSAGSITSPGTSVAFDKPISAGTITLGALTGTAGTITANSPINMSSQRINSVGDPILSGDAANKLYVDAQAATRVPVVALADRIYGTQGSALQTTFSMAQNNPAADTIVRRTSTGTVRTATPTADNDAATKAYADTKLSAAGGAMAGMLNMGSYPIAQVGHMVLNTGGQDGIRLASEGDGTVLEILQDATDDYAIVRGIASPVGMHDAANKGYVDDAIAAAIAALNL</sequence>
<evidence type="ECO:0000313" key="1">
    <source>
        <dbReference type="EMBL" id="SBW02386.1"/>
    </source>
</evidence>
<name>A0A212JSG4_9FIRM</name>
<organism evidence="1">
    <name type="scientific">uncultured Eubacteriales bacterium</name>
    <dbReference type="NCBI Taxonomy" id="172733"/>
    <lineage>
        <taxon>Bacteria</taxon>
        <taxon>Bacillati</taxon>
        <taxon>Bacillota</taxon>
        <taxon>Clostridia</taxon>
        <taxon>Eubacteriales</taxon>
        <taxon>environmental samples</taxon>
    </lineage>
</organism>